<dbReference type="AlphaFoldDB" id="A0A835WAC5"/>
<comment type="caution">
    <text evidence="2">The sequence shown here is derived from an EMBL/GenBank/DDBJ whole genome shotgun (WGS) entry which is preliminary data.</text>
</comment>
<feature type="region of interest" description="Disordered" evidence="1">
    <location>
        <begin position="84"/>
        <end position="117"/>
    </location>
</feature>
<keyword evidence="3" id="KW-1185">Reference proteome</keyword>
<feature type="region of interest" description="Disordered" evidence="1">
    <location>
        <begin position="1"/>
        <end position="28"/>
    </location>
</feature>
<dbReference type="Proteomes" id="UP000650467">
    <property type="component" value="Unassembled WGS sequence"/>
</dbReference>
<gene>
    <name evidence="2" type="ORF">HXX76_002058</name>
</gene>
<feature type="compositionally biased region" description="Gly residues" evidence="1">
    <location>
        <begin position="814"/>
        <end position="834"/>
    </location>
</feature>
<evidence type="ECO:0000256" key="1">
    <source>
        <dbReference type="SAM" id="MobiDB-lite"/>
    </source>
</evidence>
<feature type="compositionally biased region" description="Low complexity" evidence="1">
    <location>
        <begin position="746"/>
        <end position="760"/>
    </location>
</feature>
<dbReference type="EMBL" id="JAEHOC010000003">
    <property type="protein sequence ID" value="KAG2443710.1"/>
    <property type="molecule type" value="Genomic_DNA"/>
</dbReference>
<proteinExistence type="predicted"/>
<feature type="compositionally biased region" description="Polar residues" evidence="1">
    <location>
        <begin position="1"/>
        <end position="11"/>
    </location>
</feature>
<accession>A0A835WAC5</accession>
<name>A0A835WAC5_CHLIN</name>
<feature type="compositionally biased region" description="Polar residues" evidence="1">
    <location>
        <begin position="788"/>
        <end position="797"/>
    </location>
</feature>
<feature type="region of interest" description="Disordered" evidence="1">
    <location>
        <begin position="788"/>
        <end position="834"/>
    </location>
</feature>
<reference evidence="2" key="1">
    <citation type="journal article" date="2020" name="bioRxiv">
        <title>Comparative genomics of Chlamydomonas.</title>
        <authorList>
            <person name="Craig R.J."/>
            <person name="Hasan A.R."/>
            <person name="Ness R.W."/>
            <person name="Keightley P.D."/>
        </authorList>
    </citation>
    <scope>NUCLEOTIDE SEQUENCE</scope>
    <source>
        <strain evidence="2">SAG 7.73</strain>
    </source>
</reference>
<evidence type="ECO:0000313" key="3">
    <source>
        <dbReference type="Proteomes" id="UP000650467"/>
    </source>
</evidence>
<protein>
    <submittedName>
        <fullName evidence="2">Uncharacterized protein</fullName>
    </submittedName>
</protein>
<organism evidence="2 3">
    <name type="scientific">Chlamydomonas incerta</name>
    <dbReference type="NCBI Taxonomy" id="51695"/>
    <lineage>
        <taxon>Eukaryota</taxon>
        <taxon>Viridiplantae</taxon>
        <taxon>Chlorophyta</taxon>
        <taxon>core chlorophytes</taxon>
        <taxon>Chlorophyceae</taxon>
        <taxon>CS clade</taxon>
        <taxon>Chlamydomonadales</taxon>
        <taxon>Chlamydomonadaceae</taxon>
        <taxon>Chlamydomonas</taxon>
    </lineage>
</organism>
<feature type="compositionally biased region" description="Low complexity" evidence="1">
    <location>
        <begin position="104"/>
        <end position="117"/>
    </location>
</feature>
<evidence type="ECO:0000313" key="2">
    <source>
        <dbReference type="EMBL" id="KAG2443710.1"/>
    </source>
</evidence>
<sequence>MTATSDVTATNVDAGRATQAGSDDPPADRIRIRSATAVLSGDAVDLGEFISVHEARQLLAAPASARRDLSLKERCALRHLVASSNPTSADTDAAPVAEEASGMAGPAKEAQPAAAAAAPATASHQLWRLLADVPHSASSDFLRSYDAVLPSCVIESIRLLGTTNTAPPGQAGTVSPGADSAATGAAAEAARRLAAATACRDAFVAAAQHGDTDMLTLLAADETFRRVTSVTSDADAKAGGGGGGGNGGQRIRDILLSDLVWAVHRGTVQPQVLTWMFGESGAAATSPFADWRGSGAPYLAAAVAMLEQGQQQATTAAPPGQGGAVADDASTVPGGTHLLEALHRLGFEFAPDGATLLTAVHLASTGRASLRAVLWLVEKGCPAGEPGLAYACAMGLGPAVSARAALGLQVLQPHPALDEARAVLAALNTKGVPLGAAALEDLWRLPRHKYYGYVAWLAANGGYPGPEEGAAAARERLYLQALQLDGQEHLGWRDGRAAELRRLKLAPPSGRRWVSWVAKPPECFAPGAAAQLRSRRVLDPLQDALAATPPVAVAAGGPRFAHGGLPGVLSDAYHGGANAGGWATCTGAQQAGVLAAELAALQAASAKLAKAVEDWKASGVVGLYAYKDDAQKLLAGASPLRIGKQLGDLAAAAAAAELRAQQRAAGAASEADSDAGGQLWLLRVCGMLREKVVSMQAALADPKLAAPAHLVLALEAAQKAKWAASYARDGANSARTKRAVRKAEAHAQAARAESAAQESSDNARRAQRAYDDLDFGVLAGLSNDAQRSAATAETAQTAVGEWSRSPPPSPRVSYGGGGGGGCGGGGCSGGGGGD</sequence>
<feature type="region of interest" description="Disordered" evidence="1">
    <location>
        <begin position="733"/>
        <end position="766"/>
    </location>
</feature>